<feature type="transmembrane region" description="Helical" evidence="2">
    <location>
        <begin position="772"/>
        <end position="792"/>
    </location>
</feature>
<feature type="region of interest" description="Disordered" evidence="1">
    <location>
        <begin position="301"/>
        <end position="330"/>
    </location>
</feature>
<feature type="region of interest" description="Disordered" evidence="1">
    <location>
        <begin position="439"/>
        <end position="634"/>
    </location>
</feature>
<feature type="compositionally biased region" description="Basic and acidic residues" evidence="1">
    <location>
        <begin position="197"/>
        <end position="206"/>
    </location>
</feature>
<organism evidence="4 5">
    <name type="scientific">Elysia crispata</name>
    <name type="common">lettuce slug</name>
    <dbReference type="NCBI Taxonomy" id="231223"/>
    <lineage>
        <taxon>Eukaryota</taxon>
        <taxon>Metazoa</taxon>
        <taxon>Spiralia</taxon>
        <taxon>Lophotrochozoa</taxon>
        <taxon>Mollusca</taxon>
        <taxon>Gastropoda</taxon>
        <taxon>Heterobranchia</taxon>
        <taxon>Euthyneura</taxon>
        <taxon>Panpulmonata</taxon>
        <taxon>Sacoglossa</taxon>
        <taxon>Placobranchoidea</taxon>
        <taxon>Plakobranchidae</taxon>
        <taxon>Elysia</taxon>
    </lineage>
</organism>
<evidence type="ECO:0000313" key="5">
    <source>
        <dbReference type="Proteomes" id="UP001283361"/>
    </source>
</evidence>
<dbReference type="Proteomes" id="UP001283361">
    <property type="component" value="Unassembled WGS sequence"/>
</dbReference>
<evidence type="ECO:0000256" key="2">
    <source>
        <dbReference type="SAM" id="Phobius"/>
    </source>
</evidence>
<feature type="signal peptide" evidence="3">
    <location>
        <begin position="1"/>
        <end position="21"/>
    </location>
</feature>
<keyword evidence="3" id="KW-0732">Signal</keyword>
<sequence>MQLTPCLVIFMMICTLRPSLASDPCSNVTFVDEDFRSVTNSRVSSDNCDNETFSPQLWYSFRSAGKNATIPTTCIKNDRCGAKIGMRVELEGQTLPSAAGENITAVLCGSYSVLGKYDCCVLRSSVEIAWCDGGHLVYRFPEKFDRCPVAICTTAQDDTVPAHVLVKHGEAISKQSEPDEKESQISQEDENILDSAGNKDDPETTDKASGTTDLQETSSTVLVSSASSESSFTFQENETTEQSLVTTEVSSVATTHTGQPSTTLASDSPDQTADISSADTSLVTQTPIGFVFTENTTKADNATADHGMDSTLASLTSSPDQENDTETSASTVSGIDMTTSVETYSISHVTSSNSDSDLNVTSLMTAENTTNMDNQSIEFTNTSTMRASVASISDLPTASSNSDEYETDSSSSLTPLLTTQSISTLTSQAVMSTEDLGFISESDSSNDSVTSELPNSDRELASSGVPSTEPTLTIETSTESSTEVTPEESTVHLVPLSIASTTAGLESTPSPEDSTREALPSTSITDSTTFVSETPTSLSTSNTTDTDTPTSDASLTSENTPATPPHASSSAGEDASQTTSDTSASPTSPAVQPTSSSTQDQESSEIPSKLYPSSSVPDTITQTKDSPEGNHSDFGFNEDVILVEKVRLVFKGNYENDSIFLTKVDDTLSKFLLAATRLKKSKAGTDWWFKLELLGQPELYRNRSTIVDFRIKHTSGEEILETFKHYQLKKYFKDQVDLSLLAECRPTKNCQEFSAVSSPINKSHFWAEHAPVFLTVLVLSTVIFLVLLVGFLGGKCRDRWWRTGNYDAARDDYEAYDTKPLSGETKLRPVSGVSGGMSSPFSDAQITTNEVDADLNQNEQETAFTTNEDAVDGGVDDNTWVIPLEEAPQHPGNGHTEPVTTSVPTTTSTTTTIQGRNDAFVSTRF</sequence>
<feature type="compositionally biased region" description="Low complexity" evidence="1">
    <location>
        <begin position="574"/>
        <end position="605"/>
    </location>
</feature>
<feature type="compositionally biased region" description="Polar residues" evidence="1">
    <location>
        <begin position="520"/>
        <end position="533"/>
    </location>
</feature>
<feature type="compositionally biased region" description="Low complexity" evidence="1">
    <location>
        <begin position="466"/>
        <end position="488"/>
    </location>
</feature>
<gene>
    <name evidence="4" type="ORF">RRG08_015691</name>
</gene>
<feature type="compositionally biased region" description="Low complexity" evidence="1">
    <location>
        <begin position="534"/>
        <end position="557"/>
    </location>
</feature>
<keyword evidence="2" id="KW-0812">Transmembrane</keyword>
<dbReference type="EMBL" id="JAWDGP010007058">
    <property type="protein sequence ID" value="KAK3730774.1"/>
    <property type="molecule type" value="Genomic_DNA"/>
</dbReference>
<reference evidence="4" key="1">
    <citation type="journal article" date="2023" name="G3 (Bethesda)">
        <title>A reference genome for the long-term kleptoplast-retaining sea slug Elysia crispata morphotype clarki.</title>
        <authorList>
            <person name="Eastman K.E."/>
            <person name="Pendleton A.L."/>
            <person name="Shaikh M.A."/>
            <person name="Suttiyut T."/>
            <person name="Ogas R."/>
            <person name="Tomko P."/>
            <person name="Gavelis G."/>
            <person name="Widhalm J.R."/>
            <person name="Wisecaver J.H."/>
        </authorList>
    </citation>
    <scope>NUCLEOTIDE SEQUENCE</scope>
    <source>
        <strain evidence="4">ECLA1</strain>
    </source>
</reference>
<feature type="compositionally biased region" description="Polar residues" evidence="1">
    <location>
        <begin position="611"/>
        <end position="624"/>
    </location>
</feature>
<protein>
    <submittedName>
        <fullName evidence="4">Uncharacterized protein</fullName>
    </submittedName>
</protein>
<feature type="region of interest" description="Disordered" evidence="1">
    <location>
        <begin position="170"/>
        <end position="280"/>
    </location>
</feature>
<feature type="chain" id="PRO_5042215926" evidence="3">
    <location>
        <begin position="22"/>
        <end position="925"/>
    </location>
</feature>
<feature type="compositionally biased region" description="Polar residues" evidence="1">
    <location>
        <begin position="232"/>
        <end position="280"/>
    </location>
</feature>
<dbReference type="AlphaFoldDB" id="A0AAE1CS30"/>
<feature type="compositionally biased region" description="Polar residues" evidence="1">
    <location>
        <begin position="311"/>
        <end position="330"/>
    </location>
</feature>
<feature type="compositionally biased region" description="Polar residues" evidence="1">
    <location>
        <begin position="558"/>
        <end position="571"/>
    </location>
</feature>
<comment type="caution">
    <text evidence="4">The sequence shown here is derived from an EMBL/GenBank/DDBJ whole genome shotgun (WGS) entry which is preliminary data.</text>
</comment>
<keyword evidence="2" id="KW-1133">Transmembrane helix</keyword>
<evidence type="ECO:0000256" key="3">
    <source>
        <dbReference type="SAM" id="SignalP"/>
    </source>
</evidence>
<feature type="compositionally biased region" description="Polar residues" evidence="1">
    <location>
        <begin position="498"/>
        <end position="512"/>
    </location>
</feature>
<evidence type="ECO:0000313" key="4">
    <source>
        <dbReference type="EMBL" id="KAK3730774.1"/>
    </source>
</evidence>
<feature type="compositionally biased region" description="Basic and acidic residues" evidence="1">
    <location>
        <begin position="170"/>
        <end position="183"/>
    </location>
</feature>
<proteinExistence type="predicted"/>
<evidence type="ECO:0000256" key="1">
    <source>
        <dbReference type="SAM" id="MobiDB-lite"/>
    </source>
</evidence>
<feature type="compositionally biased region" description="Low complexity" evidence="1">
    <location>
        <begin position="898"/>
        <end position="911"/>
    </location>
</feature>
<feature type="compositionally biased region" description="Low complexity" evidence="1">
    <location>
        <begin position="440"/>
        <end position="452"/>
    </location>
</feature>
<keyword evidence="5" id="KW-1185">Reference proteome</keyword>
<feature type="region of interest" description="Disordered" evidence="1">
    <location>
        <begin position="885"/>
        <end position="911"/>
    </location>
</feature>
<keyword evidence="2" id="KW-0472">Membrane</keyword>
<feature type="compositionally biased region" description="Low complexity" evidence="1">
    <location>
        <begin position="216"/>
        <end position="231"/>
    </location>
</feature>
<name>A0AAE1CS30_9GAST</name>
<accession>A0AAE1CS30</accession>